<comment type="caution">
    <text evidence="4">The sequence shown here is derived from an EMBL/GenBank/DDBJ whole genome shotgun (WGS) entry which is preliminary data.</text>
</comment>
<organism evidence="4 5">
    <name type="scientific">Amycolatopsis minnesotensis</name>
    <dbReference type="NCBI Taxonomy" id="337894"/>
    <lineage>
        <taxon>Bacteria</taxon>
        <taxon>Bacillati</taxon>
        <taxon>Actinomycetota</taxon>
        <taxon>Actinomycetes</taxon>
        <taxon>Pseudonocardiales</taxon>
        <taxon>Pseudonocardiaceae</taxon>
        <taxon>Amycolatopsis</taxon>
    </lineage>
</organism>
<proteinExistence type="predicted"/>
<feature type="region of interest" description="Disordered" evidence="1">
    <location>
        <begin position="70"/>
        <end position="103"/>
    </location>
</feature>
<dbReference type="PROSITE" id="PS51257">
    <property type="entry name" value="PROKAR_LIPOPROTEIN"/>
    <property type="match status" value="1"/>
</dbReference>
<feature type="signal peptide" evidence="2">
    <location>
        <begin position="1"/>
        <end position="19"/>
    </location>
</feature>
<dbReference type="CDD" id="cd00657">
    <property type="entry name" value="Ferritin_like"/>
    <property type="match status" value="1"/>
</dbReference>
<dbReference type="InterPro" id="IPR029447">
    <property type="entry name" value="DUF4439"/>
</dbReference>
<keyword evidence="2" id="KW-0732">Signal</keyword>
<dbReference type="SUPFAM" id="SSF47240">
    <property type="entry name" value="Ferritin-like"/>
    <property type="match status" value="1"/>
</dbReference>
<evidence type="ECO:0000256" key="2">
    <source>
        <dbReference type="SAM" id="SignalP"/>
    </source>
</evidence>
<evidence type="ECO:0000256" key="1">
    <source>
        <dbReference type="SAM" id="MobiDB-lite"/>
    </source>
</evidence>
<feature type="chain" id="PRO_5045396655" evidence="2">
    <location>
        <begin position="20"/>
        <end position="305"/>
    </location>
</feature>
<protein>
    <submittedName>
        <fullName evidence="4">Ferritin-like domain-containing protein</fullName>
    </submittedName>
</protein>
<evidence type="ECO:0000313" key="5">
    <source>
        <dbReference type="Proteomes" id="UP001501116"/>
    </source>
</evidence>
<reference evidence="5" key="1">
    <citation type="journal article" date="2019" name="Int. J. Syst. Evol. Microbiol.">
        <title>The Global Catalogue of Microorganisms (GCM) 10K type strain sequencing project: providing services to taxonomists for standard genome sequencing and annotation.</title>
        <authorList>
            <consortium name="The Broad Institute Genomics Platform"/>
            <consortium name="The Broad Institute Genome Sequencing Center for Infectious Disease"/>
            <person name="Wu L."/>
            <person name="Ma J."/>
        </authorList>
    </citation>
    <scope>NUCLEOTIDE SEQUENCE [LARGE SCALE GENOMIC DNA]</scope>
    <source>
        <strain evidence="5">JCM 14545</strain>
    </source>
</reference>
<dbReference type="EMBL" id="BAAANN010000003">
    <property type="protein sequence ID" value="GAA1943230.1"/>
    <property type="molecule type" value="Genomic_DNA"/>
</dbReference>
<name>A0ABP5BHM4_9PSEU</name>
<keyword evidence="5" id="KW-1185">Reference proteome</keyword>
<dbReference type="Proteomes" id="UP001501116">
    <property type="component" value="Unassembled WGS sequence"/>
</dbReference>
<sequence length="305" mass="30744">MLRAGALAALALPIGLGVAACGEGYADGPDPLVPLAEQAKADAAAADEAAKAAPEQAALAQQVATARRAHATALQSEIDRQNQPKGGPGAIPHSGKGMAGLKERLAASRRQAADLVPGLPAYRAGLVASVAAGCAALQRISDQLGLGEDVSIDPAKAPKPPAEAGDAVQEALAAEHAAVWVYGLVTAFLPDGYRASATDGAADHRARRDACERMLASAGVSAKPAKPAYVTPKPVTDGKSAMAVVATAEADVATAWRGVVERTDDRGLRAFAALALTGSARRGTRWRIAAGEQPSAPALPGTPQS</sequence>
<dbReference type="Pfam" id="PF14530">
    <property type="entry name" value="DUF4439"/>
    <property type="match status" value="1"/>
</dbReference>
<feature type="domain" description="DUF4439" evidence="3">
    <location>
        <begin position="167"/>
        <end position="303"/>
    </location>
</feature>
<evidence type="ECO:0000313" key="4">
    <source>
        <dbReference type="EMBL" id="GAA1943230.1"/>
    </source>
</evidence>
<gene>
    <name evidence="4" type="ORF">GCM10009754_08320</name>
</gene>
<dbReference type="InterPro" id="IPR012347">
    <property type="entry name" value="Ferritin-like"/>
</dbReference>
<evidence type="ECO:0000259" key="3">
    <source>
        <dbReference type="Pfam" id="PF14530"/>
    </source>
</evidence>
<accession>A0ABP5BHM4</accession>
<dbReference type="InterPro" id="IPR009078">
    <property type="entry name" value="Ferritin-like_SF"/>
</dbReference>
<dbReference type="Gene3D" id="1.20.1260.10">
    <property type="match status" value="1"/>
</dbReference>